<dbReference type="InterPro" id="IPR013905">
    <property type="entry name" value="Lgl_C_dom"/>
</dbReference>
<dbReference type="SMART" id="SM00320">
    <property type="entry name" value="WD40"/>
    <property type="match status" value="4"/>
</dbReference>
<accession>A0A061B9B2</accession>
<gene>
    <name evidence="6" type="ORF">BON22_5379</name>
    <name evidence="5" type="ORF">CYFA0S_12e00980g</name>
</gene>
<keyword evidence="7" id="KW-1185">Reference proteome</keyword>
<feature type="domain" description="Lethal giant larvae (Lgl)-like C-terminal" evidence="4">
    <location>
        <begin position="515"/>
        <end position="901"/>
    </location>
</feature>
<dbReference type="STRING" id="36022.A0A061B9B2"/>
<evidence type="ECO:0000313" key="7">
    <source>
        <dbReference type="Proteomes" id="UP000189513"/>
    </source>
</evidence>
<proteinExistence type="inferred from homology"/>
<evidence type="ECO:0000259" key="4">
    <source>
        <dbReference type="Pfam" id="PF08596"/>
    </source>
</evidence>
<dbReference type="OMA" id="QIYVFGQ"/>
<dbReference type="PANTHER" id="PTHR10241">
    <property type="entry name" value="LETHAL 2 GIANT LARVAE PROTEIN"/>
    <property type="match status" value="1"/>
</dbReference>
<dbReference type="InterPro" id="IPR036322">
    <property type="entry name" value="WD40_repeat_dom_sf"/>
</dbReference>
<dbReference type="AlphaFoldDB" id="A0A061B9B2"/>
<reference evidence="6" key="3">
    <citation type="submission" date="2017-01" db="EMBL/GenBank/DDBJ databases">
        <authorList>
            <person name="Mah S.A."/>
            <person name="Swanson W.J."/>
            <person name="Moy G.W."/>
            <person name="Vacquier V.D."/>
        </authorList>
    </citation>
    <scope>NUCLEOTIDE SEQUENCE [LARGE SCALE GENOMIC DNA]</scope>
    <source>
        <strain evidence="6">65</strain>
    </source>
</reference>
<protein>
    <submittedName>
        <fullName evidence="5">CYFA0S12e00980g1_1</fullName>
    </submittedName>
    <submittedName>
        <fullName evidence="6">Lethal(2) giant larvae protein SRO7</fullName>
    </submittedName>
</protein>
<dbReference type="GO" id="GO:0006893">
    <property type="term" value="P:Golgi to plasma membrane transport"/>
    <property type="evidence" value="ECO:0007669"/>
    <property type="project" value="TreeGrafter"/>
</dbReference>
<keyword evidence="2" id="KW-0268">Exocytosis</keyword>
<evidence type="ECO:0000313" key="6">
    <source>
        <dbReference type="EMBL" id="ONH64778.1"/>
    </source>
</evidence>
<evidence type="ECO:0000313" key="5">
    <source>
        <dbReference type="EMBL" id="CDR43485.1"/>
    </source>
</evidence>
<dbReference type="VEuPathDB" id="FungiDB:BON22_5379"/>
<dbReference type="EMBL" id="MPUK01000017">
    <property type="protein sequence ID" value="ONH64778.1"/>
    <property type="molecule type" value="Genomic_DNA"/>
</dbReference>
<reference evidence="7" key="2">
    <citation type="journal article" date="2017" name="Genome Announc.">
        <title>Genome sequences of Cyberlindnera fabianii 65, Pichia kudriavzevii 129, and Saccharomyces cerevisiae 131 isolated from fermented masau fruits in Zimbabwe.</title>
        <authorList>
            <person name="van Rijswijck I.M.H."/>
            <person name="Derks M.F.L."/>
            <person name="Abee T."/>
            <person name="de Ridder D."/>
            <person name="Smid E.J."/>
        </authorList>
    </citation>
    <scope>NUCLEOTIDE SEQUENCE [LARGE SCALE GENOMIC DNA]</scope>
    <source>
        <strain evidence="7">65</strain>
    </source>
</reference>
<dbReference type="GO" id="GO:0045159">
    <property type="term" value="F:myosin II binding"/>
    <property type="evidence" value="ECO:0007669"/>
    <property type="project" value="TreeGrafter"/>
</dbReference>
<evidence type="ECO:0000256" key="1">
    <source>
        <dbReference type="ARBA" id="ARBA00008070"/>
    </source>
</evidence>
<dbReference type="PANTHER" id="PTHR10241:SF25">
    <property type="entry name" value="TOMOSYN, ISOFORM C"/>
    <property type="match status" value="1"/>
</dbReference>
<dbReference type="Proteomes" id="UP000189513">
    <property type="component" value="Unassembled WGS sequence"/>
</dbReference>
<name>A0A061B9B2_CYBFA</name>
<dbReference type="SUPFAM" id="SSF50978">
    <property type="entry name" value="WD40 repeat-like"/>
    <property type="match status" value="1"/>
</dbReference>
<feature type="compositionally biased region" description="Basic and acidic residues" evidence="3">
    <location>
        <begin position="894"/>
        <end position="904"/>
    </location>
</feature>
<comment type="similarity">
    <text evidence="1">Belongs to the WD repeat L(2)GL family.</text>
</comment>
<dbReference type="GO" id="GO:0006887">
    <property type="term" value="P:exocytosis"/>
    <property type="evidence" value="ECO:0007669"/>
    <property type="project" value="UniProtKB-KW"/>
</dbReference>
<feature type="compositionally biased region" description="Polar residues" evidence="3">
    <location>
        <begin position="905"/>
        <end position="916"/>
    </location>
</feature>
<evidence type="ECO:0000256" key="2">
    <source>
        <dbReference type="ARBA" id="ARBA00022483"/>
    </source>
</evidence>
<dbReference type="Gene3D" id="2.130.10.10">
    <property type="entry name" value="YVTN repeat-like/Quinoprotein amine dehydrogenase"/>
    <property type="match status" value="1"/>
</dbReference>
<dbReference type="InterPro" id="IPR011047">
    <property type="entry name" value="Quinoprotein_ADH-like_sf"/>
</dbReference>
<dbReference type="GO" id="GO:0005096">
    <property type="term" value="F:GTPase activator activity"/>
    <property type="evidence" value="ECO:0007669"/>
    <property type="project" value="TreeGrafter"/>
</dbReference>
<dbReference type="OrthoDB" id="19944at2759"/>
<dbReference type="InterPro" id="IPR001680">
    <property type="entry name" value="WD40_rpt"/>
</dbReference>
<dbReference type="Pfam" id="PF08596">
    <property type="entry name" value="Lgl_C"/>
    <property type="match status" value="1"/>
</dbReference>
<dbReference type="GO" id="GO:0005737">
    <property type="term" value="C:cytoplasm"/>
    <property type="evidence" value="ECO:0007669"/>
    <property type="project" value="TreeGrafter"/>
</dbReference>
<dbReference type="SUPFAM" id="SSF50998">
    <property type="entry name" value="Quinoprotein alcohol dehydrogenase-like"/>
    <property type="match status" value="1"/>
</dbReference>
<dbReference type="GO" id="GO:0019905">
    <property type="term" value="F:syntaxin binding"/>
    <property type="evidence" value="ECO:0007669"/>
    <property type="project" value="TreeGrafter"/>
</dbReference>
<feature type="region of interest" description="Disordered" evidence="3">
    <location>
        <begin position="894"/>
        <end position="920"/>
    </location>
</feature>
<sequence length="992" mass="108512">MFKSRKLKAVGNAIKTVGTNDLSQGLSSKCFGLDDLYRFGISGKVVGSAYDPVQGLLALATDEGEIHVFGQQQVEVIMKTVYAAPIRHLRFVKGVYLVAIDEKSNVLVFSIYQKTLLSQFTPPGKVTAFETDPSLDWLLLGLQNGSVYAYDIDRGQLTKFRLDSLQRKVLPRERESAVISIQWNPRDIGSVLIAYTNVALVYALATDEIRASFHYEVPSGAPGGDGLPSQTSKYPKITHAVYHPNSLAVVTAHDDGSLVFWDSVTGHLIHARSLFDIDVNIPQPAAHKISHGPANTQFLKLAWLCHADPDDTSLLIAGGDTPENEGIHNLTLFHFGVAPKYSLTSYEKMAKVYSQPLQQRFLPIQNASSVIDFVPIGTRTPFFSGGHNPTHIFVLLESGEVENITFPTGALDYKSSHFPQSVSWIHPRTTVSAAFPVPKKQWLGMISRTTKNENILKGGFPVHKPLKITEVRNAIATGHANGSVRLYDAAHDELEASTVLEVNVASTLNLFEGAAVDQISYGGETGELAVATVGGYIALYKFDINRNYNPNMTDLEKSMNRLSLNSEKKLLIDLRGRAPNIKEGFMPVCAVHAQKGRVTALKNSNVGFVAFAYESGDLMVLDRRGPAIIHAESIRQKSAAGSTKVTALEFSIMSFGGDGYSSILLYAGTDKGELYTYKILPEASGRFSAMLIDVVKSTDTGVIDIMPYKMENGTPAIATHDQLMKLSDGLIIEGAVIVSGQKDIRIIIPGKAKSSHKLFNAYVLAAGLSVVTTKTTYKTYASAVPVLLSNNTIKILSLPELKDITSFTLPFPLEPRFSHFSTVLPSGEILIRMTESRAAVVNISGTGVNFDQVPSDRLYNERCKMPYRPQIGTAQWLKGTTLINYNDLDRLIGGDRRPPAKSKESQLASGNVTTESKGAEEDEFAYKKPVRGRTVGGYDPTRSIVRGFQNGVESMEETFNEYANQASQSMNESIGDVKKDLVKSVIRSKFGF</sequence>
<organism evidence="5">
    <name type="scientific">Cyberlindnera fabianii</name>
    <name type="common">Yeast</name>
    <name type="synonym">Hansenula fabianii</name>
    <dbReference type="NCBI Taxonomy" id="36022"/>
    <lineage>
        <taxon>Eukaryota</taxon>
        <taxon>Fungi</taxon>
        <taxon>Dikarya</taxon>
        <taxon>Ascomycota</taxon>
        <taxon>Saccharomycotina</taxon>
        <taxon>Saccharomycetes</taxon>
        <taxon>Phaffomycetales</taxon>
        <taxon>Phaffomycetaceae</taxon>
        <taxon>Cyberlindnera</taxon>
    </lineage>
</organism>
<dbReference type="InterPro" id="IPR015943">
    <property type="entry name" value="WD40/YVTN_repeat-like_dom_sf"/>
</dbReference>
<dbReference type="GO" id="GO:0005886">
    <property type="term" value="C:plasma membrane"/>
    <property type="evidence" value="ECO:0007669"/>
    <property type="project" value="TreeGrafter"/>
</dbReference>
<dbReference type="EMBL" id="LK052897">
    <property type="protein sequence ID" value="CDR43485.1"/>
    <property type="molecule type" value="Genomic_DNA"/>
</dbReference>
<reference evidence="5" key="1">
    <citation type="journal article" date="2014" name="Genome Announc.">
        <title>Genome sequence of the yeast Cyberlindnera fabianii (Hansenula fabianii).</title>
        <authorList>
            <person name="Freel K.C."/>
            <person name="Sarilar V."/>
            <person name="Neuveglise C."/>
            <person name="Devillers H."/>
            <person name="Friedrich A."/>
            <person name="Schacherer J."/>
        </authorList>
    </citation>
    <scope>NUCLEOTIDE SEQUENCE</scope>
    <source>
        <strain evidence="5">YJS4271</strain>
    </source>
</reference>
<evidence type="ECO:0000256" key="3">
    <source>
        <dbReference type="SAM" id="MobiDB-lite"/>
    </source>
</evidence>